<dbReference type="Proteomes" id="UP000277300">
    <property type="component" value="Unassembled WGS sequence"/>
</dbReference>
<dbReference type="EMBL" id="MBDO02000124">
    <property type="protein sequence ID" value="RLN62376.1"/>
    <property type="molecule type" value="Genomic_DNA"/>
</dbReference>
<accession>A0A3F2RQM0</accession>
<name>A0A3F2RQM0_9STRA</name>
<evidence type="ECO:0000313" key="1">
    <source>
        <dbReference type="EMBL" id="RLN62376.1"/>
    </source>
</evidence>
<proteinExistence type="predicted"/>
<protein>
    <submittedName>
        <fullName evidence="1">Uncharacterized protein</fullName>
    </submittedName>
</protein>
<comment type="caution">
    <text evidence="1">The sequence shown here is derived from an EMBL/GenBank/DDBJ whole genome shotgun (WGS) entry which is preliminary data.</text>
</comment>
<gene>
    <name evidence="1" type="ORF">BBP00_00004810</name>
</gene>
<dbReference type="OrthoDB" id="125341at2759"/>
<sequence>MTDLTLRLATCDDADVLATELIAALPDLAATQDLEASVQGVAALLAEEEERWSSCVHNLLSYLRGETQERNVVLELLDATLLSAAQRQGQLTLKTQKTLVEFFQTVITEIGNGGDSGRWLKWGDQVLTLVYKQREQEQVAEEKEDAEESRQWVVDIAGLLLQLRNTLAGNEAVSPDLKLETFVWKNLAKLATAFGPTLTSCSAAINSPSKEQDGDKQETGRFGAEEAAAAVVSSVEESVGQLLRGASAGVLDAGVLKFFRLYWKAFHRLLVVFADVLDSEVENCVLAIVNVAASLIYIIRQNKDSAMSKGGQELRNMLDQAVEMIEKMTGSTPTAA</sequence>
<reference evidence="1 2" key="1">
    <citation type="submission" date="2018-07" db="EMBL/GenBank/DDBJ databases">
        <title>Genome sequencing of oomycete isolates from Chile give support for New Zealand origin for Phytophthora kernoviae and make available the first Nothophytophthora sp. genome.</title>
        <authorList>
            <person name="Studholme D.J."/>
            <person name="Sanfuentes E."/>
            <person name="Panda P."/>
            <person name="Hill R."/>
            <person name="Sambles C."/>
            <person name="Grant M."/>
            <person name="Williams N.M."/>
            <person name="Mcdougal R.L."/>
        </authorList>
    </citation>
    <scope>NUCLEOTIDE SEQUENCE [LARGE SCALE GENOMIC DNA]</scope>
    <source>
        <strain evidence="1">Chile6</strain>
    </source>
</reference>
<evidence type="ECO:0000313" key="2">
    <source>
        <dbReference type="Proteomes" id="UP000277300"/>
    </source>
</evidence>
<organism evidence="1 2">
    <name type="scientific">Phytophthora kernoviae</name>
    <dbReference type="NCBI Taxonomy" id="325452"/>
    <lineage>
        <taxon>Eukaryota</taxon>
        <taxon>Sar</taxon>
        <taxon>Stramenopiles</taxon>
        <taxon>Oomycota</taxon>
        <taxon>Peronosporomycetes</taxon>
        <taxon>Peronosporales</taxon>
        <taxon>Peronosporaceae</taxon>
        <taxon>Phytophthora</taxon>
    </lineage>
</organism>
<dbReference type="AlphaFoldDB" id="A0A3F2RQM0"/>